<proteinExistence type="predicted"/>
<reference evidence="1" key="1">
    <citation type="submission" date="2018-11" db="EMBL/GenBank/DDBJ databases">
        <authorList>
            <person name="Alioto T."/>
            <person name="Alioto T."/>
        </authorList>
    </citation>
    <scope>NUCLEOTIDE SEQUENCE</scope>
</reference>
<sequence length="179" mass="20193">MTRIHNHGFKSKRYLKVSKSQHARWTKASTYCNDHNYFSIPNISNATREEEVSYEGNQTRSSEDWREGRRIVELDVLATGLRACLKCGLPLQLGHTIDIQTYGLGCLLKVQCFNTICMHVNSVPTGKRHDRVWDVNSKLATGTSDGNFSSQNSIASNPYACGMLVYRLTTSKETIMLSL</sequence>
<comment type="caution">
    <text evidence="1">The sequence shown here is derived from an EMBL/GenBank/DDBJ whole genome shotgun (WGS) entry which is preliminary data.</text>
</comment>
<evidence type="ECO:0000313" key="1">
    <source>
        <dbReference type="EMBL" id="VDI03105.1"/>
    </source>
</evidence>
<dbReference type="Proteomes" id="UP000596742">
    <property type="component" value="Unassembled WGS sequence"/>
</dbReference>
<keyword evidence="2" id="KW-1185">Reference proteome</keyword>
<organism evidence="1 2">
    <name type="scientific">Mytilus galloprovincialis</name>
    <name type="common">Mediterranean mussel</name>
    <dbReference type="NCBI Taxonomy" id="29158"/>
    <lineage>
        <taxon>Eukaryota</taxon>
        <taxon>Metazoa</taxon>
        <taxon>Spiralia</taxon>
        <taxon>Lophotrochozoa</taxon>
        <taxon>Mollusca</taxon>
        <taxon>Bivalvia</taxon>
        <taxon>Autobranchia</taxon>
        <taxon>Pteriomorphia</taxon>
        <taxon>Mytilida</taxon>
        <taxon>Mytiloidea</taxon>
        <taxon>Mytilidae</taxon>
        <taxon>Mytilinae</taxon>
        <taxon>Mytilus</taxon>
    </lineage>
</organism>
<gene>
    <name evidence="1" type="ORF">MGAL_10B065423</name>
</gene>
<dbReference type="AlphaFoldDB" id="A0A8B6CC70"/>
<name>A0A8B6CC70_MYTGA</name>
<dbReference type="EMBL" id="UYJE01001563">
    <property type="protein sequence ID" value="VDI03105.1"/>
    <property type="molecule type" value="Genomic_DNA"/>
</dbReference>
<evidence type="ECO:0000313" key="2">
    <source>
        <dbReference type="Proteomes" id="UP000596742"/>
    </source>
</evidence>
<protein>
    <submittedName>
        <fullName evidence="1">Uncharacterized protein</fullName>
    </submittedName>
</protein>
<accession>A0A8B6CC70</accession>
<dbReference type="OrthoDB" id="7698403at2759"/>